<dbReference type="Pfam" id="PF00657">
    <property type="entry name" value="Lipase_GDSL"/>
    <property type="match status" value="1"/>
</dbReference>
<keyword evidence="2" id="KW-0732">Signal</keyword>
<dbReference type="InterPro" id="IPR036514">
    <property type="entry name" value="SGNH_hydro_sf"/>
</dbReference>
<dbReference type="InterPro" id="IPR051058">
    <property type="entry name" value="GDSL_Est/Lipase"/>
</dbReference>
<comment type="caution">
    <text evidence="3">The sequence shown here is derived from an EMBL/GenBank/DDBJ whole genome shotgun (WGS) entry which is preliminary data.</text>
</comment>
<protein>
    <submittedName>
        <fullName evidence="3">Thermolabile hemolysin</fullName>
    </submittedName>
</protein>
<reference evidence="3 4" key="1">
    <citation type="journal article" date="2020" name="Int. J. Syst. Evol. Microbiol.">
        <title>Novel acetic acid bacteria from cider fermentations: Acetobacter conturbans sp. nov. and Acetobacter fallax sp. nov.</title>
        <authorList>
            <person name="Sombolestani A.S."/>
            <person name="Cleenwerck I."/>
            <person name="Cnockaert M."/>
            <person name="Borremans W."/>
            <person name="Wieme A.D."/>
            <person name="De Vuyst L."/>
            <person name="Vandamme P."/>
        </authorList>
    </citation>
    <scope>NUCLEOTIDE SEQUENCE [LARGE SCALE GENOMIC DNA]</scope>
    <source>
        <strain evidence="3 4">LMG 1627</strain>
    </source>
</reference>
<evidence type="ECO:0000256" key="2">
    <source>
        <dbReference type="SAM" id="SignalP"/>
    </source>
</evidence>
<dbReference type="Gene3D" id="3.40.50.1110">
    <property type="entry name" value="SGNH hydrolase"/>
    <property type="match status" value="1"/>
</dbReference>
<dbReference type="SUPFAM" id="SSF52266">
    <property type="entry name" value="SGNH hydrolase"/>
    <property type="match status" value="1"/>
</dbReference>
<dbReference type="Proteomes" id="UP000631653">
    <property type="component" value="Unassembled WGS sequence"/>
</dbReference>
<evidence type="ECO:0000256" key="1">
    <source>
        <dbReference type="ARBA" id="ARBA00022801"/>
    </source>
</evidence>
<dbReference type="PANTHER" id="PTHR45648">
    <property type="entry name" value="GDSL LIPASE/ACYLHYDROLASE FAMILY PROTEIN (AFU_ORTHOLOGUE AFUA_4G14700)"/>
    <property type="match status" value="1"/>
</dbReference>
<keyword evidence="1" id="KW-0378">Hydrolase</keyword>
<accession>A0ABX0JVB8</accession>
<dbReference type="InterPro" id="IPR001087">
    <property type="entry name" value="GDSL"/>
</dbReference>
<gene>
    <name evidence="3" type="ORF">GOB81_02230</name>
</gene>
<sequence length="315" mass="34832">MVKRSFCFSGFLPALLLLGGLSATPGQAQQTRFSHVYAFGDSYLDNGALRAVSEEAVRAKVPGAMILPRESPAGVYWQGRWSNGPTSVEVLAKRLNVGLSDYAVGGARCGSGNYDTWLDGWRDTGLRGQILAFLSGGQALDRDALYVMGASANDFFQKIDFSKPISLPEMAWQCATEMQDAVNLLARHGARHFLVLSAYGLDRVPAVASNVKTVALAQEFQVLFDRDVHEALDAPHSSYGITLRWFSVAMATENLIRDREKYHITDTVNPCQVTFPQPQKACADPDQHLWWDEYHPTRRAHAIVADKILEGLEER</sequence>
<dbReference type="EMBL" id="WOSY01000002">
    <property type="protein sequence ID" value="NHN87451.1"/>
    <property type="molecule type" value="Genomic_DNA"/>
</dbReference>
<keyword evidence="4" id="KW-1185">Reference proteome</keyword>
<feature type="signal peptide" evidence="2">
    <location>
        <begin position="1"/>
        <end position="28"/>
    </location>
</feature>
<evidence type="ECO:0000313" key="4">
    <source>
        <dbReference type="Proteomes" id="UP000631653"/>
    </source>
</evidence>
<dbReference type="CDD" id="cd01846">
    <property type="entry name" value="fatty_acyltransferase_like"/>
    <property type="match status" value="1"/>
</dbReference>
<name>A0ABX0JVB8_9PROT</name>
<organism evidence="3 4">
    <name type="scientific">Acetobacter conturbans</name>
    <dbReference type="NCBI Taxonomy" id="1737472"/>
    <lineage>
        <taxon>Bacteria</taxon>
        <taxon>Pseudomonadati</taxon>
        <taxon>Pseudomonadota</taxon>
        <taxon>Alphaproteobacteria</taxon>
        <taxon>Acetobacterales</taxon>
        <taxon>Acetobacteraceae</taxon>
        <taxon>Acetobacter</taxon>
    </lineage>
</organism>
<dbReference type="PANTHER" id="PTHR45648:SF22">
    <property type="entry name" value="GDSL LIPASE_ACYLHYDROLASE FAMILY PROTEIN (AFU_ORTHOLOGUE AFUA_4G14700)"/>
    <property type="match status" value="1"/>
</dbReference>
<feature type="chain" id="PRO_5046089276" evidence="2">
    <location>
        <begin position="29"/>
        <end position="315"/>
    </location>
</feature>
<evidence type="ECO:0000313" key="3">
    <source>
        <dbReference type="EMBL" id="NHN87451.1"/>
    </source>
</evidence>
<proteinExistence type="predicted"/>